<evidence type="ECO:0000256" key="2">
    <source>
        <dbReference type="SAM" id="SignalP"/>
    </source>
</evidence>
<keyword evidence="2" id="KW-0732">Signal</keyword>
<feature type="region of interest" description="Disordered" evidence="1">
    <location>
        <begin position="1230"/>
        <end position="1252"/>
    </location>
</feature>
<feature type="compositionally biased region" description="Polar residues" evidence="1">
    <location>
        <begin position="1230"/>
        <end position="1249"/>
    </location>
</feature>
<evidence type="ECO:0000256" key="1">
    <source>
        <dbReference type="SAM" id="MobiDB-lite"/>
    </source>
</evidence>
<evidence type="ECO:0000313" key="4">
    <source>
        <dbReference type="Proteomes" id="UP000678393"/>
    </source>
</evidence>
<reference evidence="3" key="1">
    <citation type="submission" date="2021-04" db="EMBL/GenBank/DDBJ databases">
        <authorList>
            <consortium name="Molecular Ecology Group"/>
        </authorList>
    </citation>
    <scope>NUCLEOTIDE SEQUENCE</scope>
</reference>
<dbReference type="Proteomes" id="UP000678393">
    <property type="component" value="Unassembled WGS sequence"/>
</dbReference>
<keyword evidence="4" id="KW-1185">Reference proteome</keyword>
<dbReference type="OrthoDB" id="261433at2759"/>
<sequence>MGNTFGVWIIVLASIVLSQASGCTDCTVEGTVYKGHSRFQYDEGCNRYRCVCRCNGSWECPARHVINLCQHQPSQPSTVSVSDVPSKESSPTFSFSPDVDDHSCSRCLLNGDKYPGNSYFSFVDECIAFRNCFCYCNGSWVCPEETASRVCFEETPKVPNEAFGSRAENIQLKKQQDLGQLTTGGGDNGSVSLQRNDDAKGNSRVLPKCLNCTAGGKTIKGNNYFEFVEGCRKLSYCTCFCNGTWTCPERFVENICEPDTLETSTTVRPACGSCSVKGRTFPGNGFFQMSDDCIEYTHCACYCDGSWACQEKKPIRNCTRGNTANLIETPESICNHCNVQGKTIHANELFHLTENCIEYRRCVCQCNGSWSCDKDAVRNVCGLPSEADNSTSFCATCNAYGSVFPPNQYFHVKNGCTEYQDCVCHCNGSWYCPKDSTRDVCDKRKGMLLELTGIGDPEVSETRCLSCFAYDKYFRGGNNFDVVYGCTSYRKCVCRCDGSWSCNDRFAINICSNETLKASGSRNLEERTYTTNVNETAASAHLADNQCSFCDARGKVVIGNSLFELTAGCVEYKNCLCRCDGSWECPPQFAKYICNDTYEKELSRTNVNIACSSCIAKGKIIRGGSSFELADGCTLYSSCQCECTGKWNCSTEKVEDVCSGNATVGVDKCSVCQPSPDVVHPPNTWFTLTDDCVQHTCMCFCNGSWSCPADYNRWVCEDKCLQCDVDGQIVPSNTQYVHKTGCLEYTCSCHCNGSWSCPEDATRDTCTQTRSQECKSCHVTGSLIYQGETEFILEQGCLQYKCRCNCDGSYFCPGKEARNVCRGEILGGCRTCVLSDTNIHKGDTDFVLQKGCVFYNCRCHCDGSWHCPAETSRNVCLGEFPGGCRVCRVSDTEMYRASSFFHFRQGCVSYKCRCQCDGSWSCPGRDARDVCKGEVPGGCKSCLISDTEFYRGASYFETTRDCVRYKCRCNCNGSFNCPGETATRVCQAGAQVITPVCRPCTVSATEVFAGNSTFILNRHCFRFECRCMCDGSWECPPEKTFSMCTEDRRDATVSARCKLCRISDKVFPYNSEFKFNRGCFQFSCLCNCSGRWSCDTQNLTNVCSEQAVTERPLVSTGSAVRQAVSIEVPAPIQILSEGSISGNTIMEPDIQVQETDGYRSIISNTSKSINTTVMPDADSRICQPCHVDGKDINVDQEFVLLRGCVEYRTCKCYCNGRWQCAEIKNTCSSNETLTTSEGNDSPLRETSSSRFKRSLTLQTSTRRLTGPSILRGKRAHLKEDGSFSDQGVGDNGNLKRGHKSSESVVKTYHSSSKSFKSSYTCVGCEIRGVSYAKRSKFVLRDGCSQRVCECHCDGSWSCKQSKVDICKVATKDNVQDNCKSCLVDGDVYISERDFHINSQCFQYSCHCFCNGSYDCPAESRRYNCRPDIRSEFQTSNKIVKNTESRVRPTLPAKENEDGIISSQVPGCKYCQEDGKRIQALASFTKKIGCYQVTCFCQCNGIPNCPTSFFQNVCRGPDGTSPNDRKGCRVGERTHYSRVFFHVENCTRRACVCYNDGSWSCRRAANDRQVC</sequence>
<name>A0A8S3ZY93_9EUPU</name>
<feature type="chain" id="PRO_5035753730" evidence="2">
    <location>
        <begin position="21"/>
        <end position="1570"/>
    </location>
</feature>
<accession>A0A8S3ZY93</accession>
<feature type="region of interest" description="Disordered" evidence="1">
    <location>
        <begin position="1280"/>
        <end position="1301"/>
    </location>
</feature>
<comment type="caution">
    <text evidence="3">The sequence shown here is derived from an EMBL/GenBank/DDBJ whole genome shotgun (WGS) entry which is preliminary data.</text>
</comment>
<proteinExistence type="predicted"/>
<evidence type="ECO:0000313" key="3">
    <source>
        <dbReference type="EMBL" id="CAG5131271.1"/>
    </source>
</evidence>
<gene>
    <name evidence="3" type="ORF">CUNI_LOCUS16829</name>
</gene>
<protein>
    <submittedName>
        <fullName evidence="3">Uncharacterized protein</fullName>
    </submittedName>
</protein>
<organism evidence="3 4">
    <name type="scientific">Candidula unifasciata</name>
    <dbReference type="NCBI Taxonomy" id="100452"/>
    <lineage>
        <taxon>Eukaryota</taxon>
        <taxon>Metazoa</taxon>
        <taxon>Spiralia</taxon>
        <taxon>Lophotrochozoa</taxon>
        <taxon>Mollusca</taxon>
        <taxon>Gastropoda</taxon>
        <taxon>Heterobranchia</taxon>
        <taxon>Euthyneura</taxon>
        <taxon>Panpulmonata</taxon>
        <taxon>Eupulmonata</taxon>
        <taxon>Stylommatophora</taxon>
        <taxon>Helicina</taxon>
        <taxon>Helicoidea</taxon>
        <taxon>Geomitridae</taxon>
        <taxon>Candidula</taxon>
    </lineage>
</organism>
<dbReference type="EMBL" id="CAJHNH020004557">
    <property type="protein sequence ID" value="CAG5131271.1"/>
    <property type="molecule type" value="Genomic_DNA"/>
</dbReference>
<feature type="region of interest" description="Disordered" evidence="1">
    <location>
        <begin position="176"/>
        <end position="199"/>
    </location>
</feature>
<feature type="signal peptide" evidence="2">
    <location>
        <begin position="1"/>
        <end position="20"/>
    </location>
</feature>